<evidence type="ECO:0000256" key="1">
    <source>
        <dbReference type="SAM" id="MobiDB-lite"/>
    </source>
</evidence>
<organism evidence="2 3">
    <name type="scientific">Prorocentrum cordatum</name>
    <dbReference type="NCBI Taxonomy" id="2364126"/>
    <lineage>
        <taxon>Eukaryota</taxon>
        <taxon>Sar</taxon>
        <taxon>Alveolata</taxon>
        <taxon>Dinophyceae</taxon>
        <taxon>Prorocentrales</taxon>
        <taxon>Prorocentraceae</taxon>
        <taxon>Prorocentrum</taxon>
    </lineage>
</organism>
<feature type="compositionally biased region" description="Low complexity" evidence="1">
    <location>
        <begin position="162"/>
        <end position="174"/>
    </location>
</feature>
<comment type="caution">
    <text evidence="2">The sequence shown here is derived from an EMBL/GenBank/DDBJ whole genome shotgun (WGS) entry which is preliminary data.</text>
</comment>
<evidence type="ECO:0000313" key="3">
    <source>
        <dbReference type="Proteomes" id="UP001189429"/>
    </source>
</evidence>
<keyword evidence="3" id="KW-1185">Reference proteome</keyword>
<proteinExistence type="predicted"/>
<feature type="non-terminal residue" evidence="2">
    <location>
        <position position="1"/>
    </location>
</feature>
<dbReference type="Proteomes" id="UP001189429">
    <property type="component" value="Unassembled WGS sequence"/>
</dbReference>
<feature type="compositionally biased region" description="Low complexity" evidence="1">
    <location>
        <begin position="202"/>
        <end position="221"/>
    </location>
</feature>
<reference evidence="2" key="1">
    <citation type="submission" date="2023-10" db="EMBL/GenBank/DDBJ databases">
        <authorList>
            <person name="Chen Y."/>
            <person name="Shah S."/>
            <person name="Dougan E. K."/>
            <person name="Thang M."/>
            <person name="Chan C."/>
        </authorList>
    </citation>
    <scope>NUCLEOTIDE SEQUENCE [LARGE SCALE GENOMIC DNA]</scope>
</reference>
<sequence>GGPRGGPWEASAAGRPCSARAEGAPRTAPSCRSPGQSGPCPRASTLRMRPRRSSRILTVDGESDLRQFLKISNPVWSISRRGGGNDINRVIEKLKCIGVTDAGDLLSRVVTNRINGDLTDAGFTRFSQDTLESIRKQGSFVRAVQTLTEAGFRQTGDFAKVPRLLSSRRAPPSRDGSRSLSRPSSEPAGHGEERRRAGRSGGTSAAARPVTPSASASPSAAGGLGREASVTDHFPIPPSERAASAGRAGADVMPGALWSASVVAAASPEAPSPAPEGGAGSAPLKRVCLRGAGRGPHGVRRPATCEHQRRRLASAARPGSVDGTVSRRSAEDTAHTANRTSPRPRSEQDSCGEEERQDLPMQIEHLRKKVGDMDQRLHEEMSCGGSAASWCALRCSDSLLHQAEEVLREQQDHQERRELGRIMDREGLVSPLRKVIAGNVRARLMEEQKEDDAEAYAVAQKCTNIRKQLTHMANSRRELALLKRAVDGSRDFGVELALLKSELKTPLVRHDMHPEERASPTAALADTCSVAKDVQPVFLLSALPSYDMAFS</sequence>
<evidence type="ECO:0000313" key="2">
    <source>
        <dbReference type="EMBL" id="CAK0788967.1"/>
    </source>
</evidence>
<feature type="region of interest" description="Disordered" evidence="1">
    <location>
        <begin position="162"/>
        <end position="248"/>
    </location>
</feature>
<feature type="region of interest" description="Disordered" evidence="1">
    <location>
        <begin position="1"/>
        <end position="51"/>
    </location>
</feature>
<accession>A0ABN9PAH8</accession>
<gene>
    <name evidence="2" type="ORF">PCOR1329_LOCUS672</name>
</gene>
<feature type="compositionally biased region" description="Basic and acidic residues" evidence="1">
    <location>
        <begin position="344"/>
        <end position="358"/>
    </location>
</feature>
<name>A0ABN9PAH8_9DINO</name>
<protein>
    <submittedName>
        <fullName evidence="2">Uncharacterized protein</fullName>
    </submittedName>
</protein>
<feature type="compositionally biased region" description="Low complexity" evidence="1">
    <location>
        <begin position="239"/>
        <end position="248"/>
    </location>
</feature>
<dbReference type="EMBL" id="CAUYUJ010000148">
    <property type="protein sequence ID" value="CAK0788967.1"/>
    <property type="molecule type" value="Genomic_DNA"/>
</dbReference>
<feature type="region of interest" description="Disordered" evidence="1">
    <location>
        <begin position="289"/>
        <end position="359"/>
    </location>
</feature>